<dbReference type="PROSITE" id="PS00455">
    <property type="entry name" value="AMP_BINDING"/>
    <property type="match status" value="1"/>
</dbReference>
<dbReference type="AlphaFoldDB" id="A0A345XZ87"/>
<dbReference type="Gene3D" id="3.40.50.980">
    <property type="match status" value="2"/>
</dbReference>
<dbReference type="PANTHER" id="PTHR45527:SF1">
    <property type="entry name" value="FATTY ACID SYNTHASE"/>
    <property type="match status" value="1"/>
</dbReference>
<gene>
    <name evidence="2" type="ORF">DVA86_35050</name>
</gene>
<keyword evidence="3" id="KW-1185">Reference proteome</keyword>
<dbReference type="GO" id="GO:0031177">
    <property type="term" value="F:phosphopantetheine binding"/>
    <property type="evidence" value="ECO:0007669"/>
    <property type="project" value="TreeGrafter"/>
</dbReference>
<sequence>MHPRTQRPHQRRTHPVDLLDAGERERVLVELAGGVAVRPEVSVAGLVERWAVSSPGAVAVVCGDEALSYGELDARAERVAAGLAGRGVGAESVVGLALPRSVDLVVAMLGIWKAGGAYLPVDPRYPSARLDYILEDAAPVLVLTDEETAGILPGSGAPVAYVAEVEAAGERTGGLAPVLPSQAAYVMYTSGSTGVPKGVVITHRGVVNGVQGLAASVGVDGSTRMLAGTSVNFDVSVFEVFTTLGVGGCVEIVRDVLVVGERGGWSGGVISTVPSVFAELLDQVSGKVAVDAVVFAGEALSSTLVEKVREAIPGVRVVNAYGQSESFYASVFPLEAGREGPAAGSVPVGAPLENMRAYVLGPGLVPVPAGVVGELYVGGEIGRGYAGRGGLTAERFVADPFGEPGARMYRTGDLARWTDAGVLEFAGRDDSQMKVRGFRIEPGEVEAALCAHPGVAQAVVTTHKAREGGGTQLVGYVVVGCQRALHRRLLRRLGVVCRDGGGGDVAFEGGGVFGGGVEEDLVSCVRGDALAQVAR</sequence>
<dbReference type="Gene3D" id="2.30.38.10">
    <property type="entry name" value="Luciferase, Domain 3"/>
    <property type="match status" value="1"/>
</dbReference>
<dbReference type="CDD" id="cd05930">
    <property type="entry name" value="A_NRPS"/>
    <property type="match status" value="1"/>
</dbReference>
<accession>A0A345XZ87</accession>
<dbReference type="InterPro" id="IPR010071">
    <property type="entry name" value="AA_adenyl_dom"/>
</dbReference>
<dbReference type="PANTHER" id="PTHR45527">
    <property type="entry name" value="NONRIBOSOMAL PEPTIDE SYNTHETASE"/>
    <property type="match status" value="1"/>
</dbReference>
<dbReference type="Pfam" id="PF00501">
    <property type="entry name" value="AMP-binding"/>
    <property type="match status" value="1"/>
</dbReference>
<dbReference type="InterPro" id="IPR020845">
    <property type="entry name" value="AMP-binding_CS"/>
</dbReference>
<name>A0A345XZ87_9ACTN</name>
<dbReference type="Proteomes" id="UP000254425">
    <property type="component" value="Chromosome"/>
</dbReference>
<dbReference type="SUPFAM" id="SSF56801">
    <property type="entry name" value="Acetyl-CoA synthetase-like"/>
    <property type="match status" value="1"/>
</dbReference>
<dbReference type="GO" id="GO:0005829">
    <property type="term" value="C:cytosol"/>
    <property type="evidence" value="ECO:0007669"/>
    <property type="project" value="TreeGrafter"/>
</dbReference>
<reference evidence="2 3" key="1">
    <citation type="submission" date="2018-07" db="EMBL/GenBank/DDBJ databases">
        <title>Draft genome of the type strain Streptomyces armeniacus ATCC 15676.</title>
        <authorList>
            <person name="Labana P."/>
            <person name="Gosse J.T."/>
            <person name="Boddy C.N."/>
        </authorList>
    </citation>
    <scope>NUCLEOTIDE SEQUENCE [LARGE SCALE GENOMIC DNA]</scope>
    <source>
        <strain evidence="2 3">ATCC 15676</strain>
    </source>
</reference>
<protein>
    <submittedName>
        <fullName evidence="2">Amino acid adenylation domain-containing protein</fullName>
    </submittedName>
</protein>
<dbReference type="FunFam" id="3.40.50.980:FF:000001">
    <property type="entry name" value="Non-ribosomal peptide synthetase"/>
    <property type="match status" value="1"/>
</dbReference>
<dbReference type="NCBIfam" id="TIGR01733">
    <property type="entry name" value="AA-adenyl-dom"/>
    <property type="match status" value="1"/>
</dbReference>
<dbReference type="InterPro" id="IPR000873">
    <property type="entry name" value="AMP-dep_synth/lig_dom"/>
</dbReference>
<evidence type="ECO:0000313" key="2">
    <source>
        <dbReference type="EMBL" id="AXK36953.1"/>
    </source>
</evidence>
<dbReference type="GO" id="GO:0044550">
    <property type="term" value="P:secondary metabolite biosynthetic process"/>
    <property type="evidence" value="ECO:0007669"/>
    <property type="project" value="TreeGrafter"/>
</dbReference>
<proteinExistence type="predicted"/>
<feature type="domain" description="AMP-dependent synthetase/ligase" evidence="1">
    <location>
        <begin position="48"/>
        <end position="385"/>
    </location>
</feature>
<dbReference type="EMBL" id="CP031320">
    <property type="protein sequence ID" value="AXK36953.1"/>
    <property type="molecule type" value="Genomic_DNA"/>
</dbReference>
<dbReference type="KEGG" id="sarm:DVA86_35050"/>
<evidence type="ECO:0000313" key="3">
    <source>
        <dbReference type="Proteomes" id="UP000254425"/>
    </source>
</evidence>
<dbReference type="GO" id="GO:0043041">
    <property type="term" value="P:amino acid activation for nonribosomal peptide biosynthetic process"/>
    <property type="evidence" value="ECO:0007669"/>
    <property type="project" value="TreeGrafter"/>
</dbReference>
<organism evidence="2 3">
    <name type="scientific">Streptomyces armeniacus</name>
    <dbReference type="NCBI Taxonomy" id="83291"/>
    <lineage>
        <taxon>Bacteria</taxon>
        <taxon>Bacillati</taxon>
        <taxon>Actinomycetota</taxon>
        <taxon>Actinomycetes</taxon>
        <taxon>Kitasatosporales</taxon>
        <taxon>Streptomycetaceae</taxon>
        <taxon>Streptomyces</taxon>
    </lineage>
</organism>
<dbReference type="InterPro" id="IPR045851">
    <property type="entry name" value="AMP-bd_C_sf"/>
</dbReference>
<evidence type="ECO:0000259" key="1">
    <source>
        <dbReference type="Pfam" id="PF00501"/>
    </source>
</evidence>
<dbReference type="Gene3D" id="3.30.300.30">
    <property type="match status" value="1"/>
</dbReference>